<organism evidence="1 2">
    <name type="scientific">Diversispora epigaea</name>
    <dbReference type="NCBI Taxonomy" id="1348612"/>
    <lineage>
        <taxon>Eukaryota</taxon>
        <taxon>Fungi</taxon>
        <taxon>Fungi incertae sedis</taxon>
        <taxon>Mucoromycota</taxon>
        <taxon>Glomeromycotina</taxon>
        <taxon>Glomeromycetes</taxon>
        <taxon>Diversisporales</taxon>
        <taxon>Diversisporaceae</taxon>
        <taxon>Diversispora</taxon>
    </lineage>
</organism>
<reference evidence="1 2" key="1">
    <citation type="submission" date="2018-08" db="EMBL/GenBank/DDBJ databases">
        <title>Genome and evolution of the arbuscular mycorrhizal fungus Diversispora epigaea (formerly Glomus versiforme) and its bacterial endosymbionts.</title>
        <authorList>
            <person name="Sun X."/>
            <person name="Fei Z."/>
            <person name="Harrison M."/>
        </authorList>
    </citation>
    <scope>NUCLEOTIDE SEQUENCE [LARGE SCALE GENOMIC DNA]</scope>
    <source>
        <strain evidence="1 2">IT104</strain>
    </source>
</reference>
<evidence type="ECO:0000313" key="1">
    <source>
        <dbReference type="EMBL" id="RHZ84255.1"/>
    </source>
</evidence>
<proteinExistence type="predicted"/>
<gene>
    <name evidence="1" type="ORF">Glove_84g93</name>
</gene>
<name>A0A397J7B4_9GLOM</name>
<dbReference type="OrthoDB" id="2331397at2759"/>
<evidence type="ECO:0000313" key="2">
    <source>
        <dbReference type="Proteomes" id="UP000266861"/>
    </source>
</evidence>
<keyword evidence="2" id="KW-1185">Reference proteome</keyword>
<evidence type="ECO:0008006" key="3">
    <source>
        <dbReference type="Google" id="ProtNLM"/>
    </source>
</evidence>
<accession>A0A397J7B4</accession>
<dbReference type="EMBL" id="PQFF01000080">
    <property type="protein sequence ID" value="RHZ84255.1"/>
    <property type="molecule type" value="Genomic_DNA"/>
</dbReference>
<dbReference type="AlphaFoldDB" id="A0A397J7B4"/>
<dbReference type="Gene3D" id="1.10.510.10">
    <property type="entry name" value="Transferase(Phosphotransferase) domain 1"/>
    <property type="match status" value="1"/>
</dbReference>
<dbReference type="SUPFAM" id="SSF56112">
    <property type="entry name" value="Protein kinase-like (PK-like)"/>
    <property type="match status" value="1"/>
</dbReference>
<comment type="caution">
    <text evidence="1">The sequence shown here is derived from an EMBL/GenBank/DDBJ whole genome shotgun (WGS) entry which is preliminary data.</text>
</comment>
<dbReference type="InterPro" id="IPR011009">
    <property type="entry name" value="Kinase-like_dom_sf"/>
</dbReference>
<sequence length="98" mass="11608">MYEMVTAQQQFADHAHDTYLTIDICNDVRQKVPYFMLNWILELYLDLMYRCWGDVPSERPTSIELFNLFREITDKLYANIGKLTFLNTQGISLKNHPS</sequence>
<protein>
    <recommendedName>
        <fullName evidence="3">Serine-threonine/tyrosine-protein kinase catalytic domain-containing protein</fullName>
    </recommendedName>
</protein>
<dbReference type="Proteomes" id="UP000266861">
    <property type="component" value="Unassembled WGS sequence"/>
</dbReference>